<comment type="subcellular location">
    <subcellularLocation>
        <location evidence="1 5">Secreted</location>
    </subcellularLocation>
</comment>
<dbReference type="Pfam" id="PF16810">
    <property type="entry name" value="RXLR"/>
    <property type="match status" value="1"/>
</dbReference>
<proteinExistence type="inferred from homology"/>
<sequence length="305" mass="34871">MRLQQAFLVVVASLFASAVVALSAATEIEQAKSSTLLSSQSIVVHEGAKGRSLRAVDTEDESSELRGWWTSAKVRWWLESEKSDDYVKGALKLKGLEGDALLNHKNYKAFQYFLKKSEDYKINKWYRNEYTTYQGWQELGLNKKITLGKDLDKIRNTDEFKVYKHYVNYFDKFVLISLKAGDKPPKWMVARGPSDAEMTARTEIMAEARRPAKYAKLALGLTETTDNSKLKLLTDKALEESSDFKYFVLFLKKKEPVLTEELKKLEARVLPNQLRSNKRYQELLEEMGWVKKYVTAANAGGAPRG</sequence>
<evidence type="ECO:0000256" key="2">
    <source>
        <dbReference type="ARBA" id="ARBA00010400"/>
    </source>
</evidence>
<reference evidence="8" key="1">
    <citation type="journal article" date="2011" name="Plant Cell">
        <title>Transcriptional programming and functional interactions within the Phytophthora sojae RXLR effector repertoire.</title>
        <authorList>
            <person name="Wang Q."/>
            <person name="Han C."/>
            <person name="Ferreira A.O."/>
            <person name="Yu X."/>
            <person name="Ye W."/>
            <person name="Tripathy S."/>
            <person name="Kale S.D."/>
            <person name="Gu B."/>
            <person name="Sheng Y."/>
            <person name="Sui Y."/>
            <person name="Wang X."/>
            <person name="Zhang Z."/>
            <person name="Cheng B."/>
            <person name="Dong S."/>
            <person name="Shan W."/>
            <person name="Zheng X."/>
            <person name="Dou D."/>
            <person name="Tyler B.M."/>
            <person name="Wang Y."/>
        </authorList>
    </citation>
    <scope>NUCLEOTIDE SEQUENCE</scope>
    <source>
        <strain evidence="6">P7064</strain>
        <strain evidence="7">P7074</strain>
        <strain evidence="8">P7076</strain>
    </source>
</reference>
<dbReference type="HOGENOM" id="CLU_071191_0_0_1"/>
<dbReference type="KEGG" id="psoj:PHYSODRAFT_353461"/>
<evidence type="ECO:0000256" key="5">
    <source>
        <dbReference type="RuleBase" id="RU367124"/>
    </source>
</evidence>
<comment type="function">
    <text evidence="5">Effector that suppresses plant defense responses during pathogen infection.</text>
</comment>
<protein>
    <recommendedName>
        <fullName evidence="5">RxLR effector protein</fullName>
    </recommendedName>
</protein>
<accession>E0W4X2</accession>
<dbReference type="AlphaFoldDB" id="E0W4X2"/>
<dbReference type="EMBL" id="JN254068">
    <property type="protein sequence ID" value="AEK80881.1"/>
    <property type="molecule type" value="Genomic_DNA"/>
</dbReference>
<dbReference type="EMBL" id="JN254069">
    <property type="protein sequence ID" value="AEK80882.1"/>
    <property type="molecule type" value="Genomic_DNA"/>
</dbReference>
<dbReference type="OMA" id="RIWLEFG"/>
<dbReference type="OrthoDB" id="128682at2759"/>
<dbReference type="EMBL" id="JN254067">
    <property type="protein sequence ID" value="AEK80880.1"/>
    <property type="molecule type" value="Genomic_DNA"/>
</dbReference>
<feature type="chain" id="PRO_5007652995" description="RxLR effector protein" evidence="5">
    <location>
        <begin position="22"/>
        <end position="305"/>
    </location>
</feature>
<feature type="signal peptide" evidence="5">
    <location>
        <begin position="1"/>
        <end position="21"/>
    </location>
</feature>
<keyword evidence="4 5" id="KW-0732">Signal</keyword>
<comment type="domain">
    <text evidence="5">The RxLR-dEER motif acts to carry the protein into the host cell cytoplasm through binding to cell surface phosphatidylinositol-3-phosphate.</text>
</comment>
<dbReference type="VEuPathDB" id="FungiDB:PHYSODRAFT_353461"/>
<evidence type="ECO:0000256" key="1">
    <source>
        <dbReference type="ARBA" id="ARBA00004613"/>
    </source>
</evidence>
<organism evidence="8">
    <name type="scientific">Phytophthora sojae</name>
    <name type="common">Soybean stem and root rot agent</name>
    <name type="synonym">Phytophthora megasperma f. sp. glycines</name>
    <dbReference type="NCBI Taxonomy" id="67593"/>
    <lineage>
        <taxon>Eukaryota</taxon>
        <taxon>Sar</taxon>
        <taxon>Stramenopiles</taxon>
        <taxon>Oomycota</taxon>
        <taxon>Peronosporomycetes</taxon>
        <taxon>Peronosporales</taxon>
        <taxon>Peronosporaceae</taxon>
        <taxon>Phytophthora</taxon>
    </lineage>
</organism>
<dbReference type="SMR" id="E0W4X2"/>
<evidence type="ECO:0000256" key="4">
    <source>
        <dbReference type="ARBA" id="ARBA00022729"/>
    </source>
</evidence>
<gene>
    <name evidence="8" type="primary">Avh</name>
</gene>
<evidence type="ECO:0000256" key="3">
    <source>
        <dbReference type="ARBA" id="ARBA00022525"/>
    </source>
</evidence>
<name>E0W4X2_PHYSO</name>
<dbReference type="RefSeq" id="XP_009515246.1">
    <property type="nucleotide sequence ID" value="XM_009516951.1"/>
</dbReference>
<evidence type="ECO:0000313" key="6">
    <source>
        <dbReference type="EMBL" id="AEK80880.1"/>
    </source>
</evidence>
<dbReference type="InterPro" id="IPR031825">
    <property type="entry name" value="RXLR"/>
</dbReference>
<evidence type="ECO:0000313" key="8">
    <source>
        <dbReference type="EMBL" id="AEK80882.1"/>
    </source>
</evidence>
<evidence type="ECO:0000313" key="7">
    <source>
        <dbReference type="EMBL" id="AEK80881.1"/>
    </source>
</evidence>
<comment type="similarity">
    <text evidence="2 5">Belongs to the RxLR effector family.</text>
</comment>
<keyword evidence="3 5" id="KW-0964">Secreted</keyword>